<feature type="signal peptide" evidence="5">
    <location>
        <begin position="1"/>
        <end position="18"/>
    </location>
</feature>
<name>A0A7Z1AEY2_9GAMM</name>
<dbReference type="RefSeq" id="WP_069126876.1">
    <property type="nucleotide sequence ID" value="NZ_MARB01000020.1"/>
</dbReference>
<feature type="domain" description="Cytochrome c" evidence="6">
    <location>
        <begin position="36"/>
        <end position="130"/>
    </location>
</feature>
<evidence type="ECO:0000313" key="8">
    <source>
        <dbReference type="Proteomes" id="UP000094769"/>
    </source>
</evidence>
<dbReference type="SUPFAM" id="SSF46626">
    <property type="entry name" value="Cytochrome c"/>
    <property type="match status" value="1"/>
</dbReference>
<evidence type="ECO:0000256" key="4">
    <source>
        <dbReference type="PROSITE-ProRule" id="PRU00433"/>
    </source>
</evidence>
<evidence type="ECO:0000256" key="1">
    <source>
        <dbReference type="ARBA" id="ARBA00022617"/>
    </source>
</evidence>
<dbReference type="InterPro" id="IPR015170">
    <property type="entry name" value="DUF1924_SHP"/>
</dbReference>
<dbReference type="GO" id="GO:0009055">
    <property type="term" value="F:electron transfer activity"/>
    <property type="evidence" value="ECO:0007669"/>
    <property type="project" value="InterPro"/>
</dbReference>
<reference evidence="7 8" key="1">
    <citation type="submission" date="2016-06" db="EMBL/GenBank/DDBJ databases">
        <title>Genome sequence of endosymbiont of Candidatus Endolucinida thiodiazotropha.</title>
        <authorList>
            <person name="Poehlein A."/>
            <person name="Koenig S."/>
            <person name="Heiden S.E."/>
            <person name="Thuermer A."/>
            <person name="Voget S."/>
            <person name="Daniel R."/>
            <person name="Markert S."/>
            <person name="Gros O."/>
            <person name="Schweder T."/>
        </authorList>
    </citation>
    <scope>NUCLEOTIDE SEQUENCE [LARGE SCALE GENOMIC DNA]</scope>
    <source>
        <strain evidence="7 8">COS</strain>
    </source>
</reference>
<dbReference type="InterPro" id="IPR036909">
    <property type="entry name" value="Cyt_c-like_dom_sf"/>
</dbReference>
<keyword evidence="1 4" id="KW-0349">Heme</keyword>
<dbReference type="Proteomes" id="UP000094769">
    <property type="component" value="Unassembled WGS sequence"/>
</dbReference>
<protein>
    <submittedName>
        <fullName evidence="7">Cytochrome c-type protein SHP</fullName>
    </submittedName>
</protein>
<dbReference type="AlphaFoldDB" id="A0A7Z1AEY2"/>
<evidence type="ECO:0000256" key="3">
    <source>
        <dbReference type="ARBA" id="ARBA00023004"/>
    </source>
</evidence>
<keyword evidence="8" id="KW-1185">Reference proteome</keyword>
<evidence type="ECO:0000256" key="5">
    <source>
        <dbReference type="SAM" id="SignalP"/>
    </source>
</evidence>
<keyword evidence="3 4" id="KW-0408">Iron</keyword>
<organism evidence="7 8">
    <name type="scientific">Candidatus Thiodiazotropha endolucinida</name>
    <dbReference type="NCBI Taxonomy" id="1655433"/>
    <lineage>
        <taxon>Bacteria</taxon>
        <taxon>Pseudomonadati</taxon>
        <taxon>Pseudomonadota</taxon>
        <taxon>Gammaproteobacteria</taxon>
        <taxon>Chromatiales</taxon>
        <taxon>Sedimenticolaceae</taxon>
        <taxon>Candidatus Thiodiazotropha</taxon>
    </lineage>
</organism>
<keyword evidence="5" id="KW-0732">Signal</keyword>
<dbReference type="EMBL" id="MARB01000020">
    <property type="protein sequence ID" value="ODJ86574.1"/>
    <property type="molecule type" value="Genomic_DNA"/>
</dbReference>
<dbReference type="PROSITE" id="PS51007">
    <property type="entry name" value="CYTC"/>
    <property type="match status" value="1"/>
</dbReference>
<dbReference type="InterPro" id="IPR009056">
    <property type="entry name" value="Cyt_c-like_dom"/>
</dbReference>
<proteinExistence type="predicted"/>
<dbReference type="GO" id="GO:0046872">
    <property type="term" value="F:metal ion binding"/>
    <property type="evidence" value="ECO:0007669"/>
    <property type="project" value="UniProtKB-KW"/>
</dbReference>
<evidence type="ECO:0000313" key="7">
    <source>
        <dbReference type="EMBL" id="ODJ86574.1"/>
    </source>
</evidence>
<gene>
    <name evidence="7" type="primary">shp</name>
    <name evidence="7" type="ORF">CODIS_32140</name>
</gene>
<dbReference type="OrthoDB" id="5295318at2"/>
<evidence type="ECO:0000256" key="2">
    <source>
        <dbReference type="ARBA" id="ARBA00022723"/>
    </source>
</evidence>
<comment type="caution">
    <text evidence="7">The sequence shown here is derived from an EMBL/GenBank/DDBJ whole genome shotgun (WGS) entry which is preliminary data.</text>
</comment>
<evidence type="ECO:0000259" key="6">
    <source>
        <dbReference type="PROSITE" id="PS51007"/>
    </source>
</evidence>
<dbReference type="Pfam" id="PF09086">
    <property type="entry name" value="DUF1924"/>
    <property type="match status" value="1"/>
</dbReference>
<dbReference type="Gene3D" id="1.10.760.10">
    <property type="entry name" value="Cytochrome c-like domain"/>
    <property type="match status" value="1"/>
</dbReference>
<sequence>MKSILFSLLFLSAAALQANTLDNMFKSFQANGAGPFSAEQGRDAWARAVIDKKSGKARSCSDCHGDDPSKAGKHIKTGKRIEPMAPSAIPERLSDPKKINKWFKRNCKWTWGRICTPQEKGDLLLYLQKY</sequence>
<dbReference type="GO" id="GO:0020037">
    <property type="term" value="F:heme binding"/>
    <property type="evidence" value="ECO:0007669"/>
    <property type="project" value="InterPro"/>
</dbReference>
<feature type="chain" id="PRO_5031056916" evidence="5">
    <location>
        <begin position="19"/>
        <end position="130"/>
    </location>
</feature>
<accession>A0A7Z1AEY2</accession>
<keyword evidence="2 4" id="KW-0479">Metal-binding</keyword>